<feature type="domain" description="YCII-related" evidence="2">
    <location>
        <begin position="25"/>
        <end position="115"/>
    </location>
</feature>
<dbReference type="InterPro" id="IPR005545">
    <property type="entry name" value="YCII"/>
</dbReference>
<dbReference type="Proteomes" id="UP001501057">
    <property type="component" value="Unassembled WGS sequence"/>
</dbReference>
<evidence type="ECO:0000256" key="1">
    <source>
        <dbReference type="ARBA" id="ARBA00007689"/>
    </source>
</evidence>
<organism evidence="3 4">
    <name type="scientific">Aeromicrobium alkaliterrae</name>
    <dbReference type="NCBI Taxonomy" id="302168"/>
    <lineage>
        <taxon>Bacteria</taxon>
        <taxon>Bacillati</taxon>
        <taxon>Actinomycetota</taxon>
        <taxon>Actinomycetes</taxon>
        <taxon>Propionibacteriales</taxon>
        <taxon>Nocardioidaceae</taxon>
        <taxon>Aeromicrobium</taxon>
    </lineage>
</organism>
<reference evidence="4" key="1">
    <citation type="journal article" date="2019" name="Int. J. Syst. Evol. Microbiol.">
        <title>The Global Catalogue of Microorganisms (GCM) 10K type strain sequencing project: providing services to taxonomists for standard genome sequencing and annotation.</title>
        <authorList>
            <consortium name="The Broad Institute Genomics Platform"/>
            <consortium name="The Broad Institute Genome Sequencing Center for Infectious Disease"/>
            <person name="Wu L."/>
            <person name="Ma J."/>
        </authorList>
    </citation>
    <scope>NUCLEOTIDE SEQUENCE [LARGE SCALE GENOMIC DNA]</scope>
    <source>
        <strain evidence="4">JCM 13518</strain>
    </source>
</reference>
<gene>
    <name evidence="3" type="ORF">GCM10009710_30640</name>
</gene>
<name>A0ABP4W999_9ACTN</name>
<protein>
    <submittedName>
        <fullName evidence="3">YciI family protein</fullName>
    </submittedName>
</protein>
<dbReference type="Pfam" id="PF03795">
    <property type="entry name" value="YCII"/>
    <property type="match status" value="1"/>
</dbReference>
<comment type="caution">
    <text evidence="3">The sequence shown here is derived from an EMBL/GenBank/DDBJ whole genome shotgun (WGS) entry which is preliminary data.</text>
</comment>
<evidence type="ECO:0000259" key="2">
    <source>
        <dbReference type="Pfam" id="PF03795"/>
    </source>
</evidence>
<dbReference type="EMBL" id="BAAAME010000005">
    <property type="protein sequence ID" value="GAA1748440.1"/>
    <property type="molecule type" value="Genomic_DNA"/>
</dbReference>
<comment type="similarity">
    <text evidence="1">Belongs to the YciI family.</text>
</comment>
<dbReference type="InterPro" id="IPR011008">
    <property type="entry name" value="Dimeric_a/b-barrel"/>
</dbReference>
<proteinExistence type="inferred from homology"/>
<dbReference type="PANTHER" id="PTHR35174:SF3">
    <property type="entry name" value="BLL7171 PROTEIN"/>
    <property type="match status" value="1"/>
</dbReference>
<dbReference type="SUPFAM" id="SSF54909">
    <property type="entry name" value="Dimeric alpha+beta barrel"/>
    <property type="match status" value="1"/>
</dbReference>
<evidence type="ECO:0000313" key="4">
    <source>
        <dbReference type="Proteomes" id="UP001501057"/>
    </source>
</evidence>
<dbReference type="RefSeq" id="WP_344203169.1">
    <property type="nucleotide sequence ID" value="NZ_BAAAME010000005.1"/>
</dbReference>
<dbReference type="Gene3D" id="3.30.70.1060">
    <property type="entry name" value="Dimeric alpha+beta barrel"/>
    <property type="match status" value="1"/>
</dbReference>
<keyword evidence="4" id="KW-1185">Reference proteome</keyword>
<dbReference type="PANTHER" id="PTHR35174">
    <property type="entry name" value="BLL7171 PROTEIN-RELATED"/>
    <property type="match status" value="1"/>
</dbReference>
<evidence type="ECO:0000313" key="3">
    <source>
        <dbReference type="EMBL" id="GAA1748440.1"/>
    </source>
</evidence>
<sequence>MTQYLLSLPHDTDDSPTLETMDPADAEAAMAVAGAFIEELMASGAFVFAGGLHPPATAITVDHRGDKRERTDGPFVEAPEYLGGFWVIDVASEDVAVEWAGKASSALESRVEVRALQEAPADAESDVA</sequence>
<accession>A0ABP4W999</accession>